<reference evidence="1 2" key="1">
    <citation type="submission" date="2010-10" db="EMBL/GenBank/DDBJ databases">
        <authorList>
            <person name="Chen C."/>
            <person name="Kittichotirat W."/>
            <person name="Asikainen S."/>
            <person name="Bumgarner R."/>
        </authorList>
    </citation>
    <scope>NUCLEOTIDE SEQUENCE [LARGE SCALE GENOMIC DNA]</scope>
    <source>
        <strain evidence="1 2">SC1083</strain>
    </source>
</reference>
<gene>
    <name evidence="1" type="ORF">SC1083_2106</name>
</gene>
<dbReference type="EMBL" id="AEJM01000048">
    <property type="protein sequence ID" value="EGY32412.1"/>
    <property type="molecule type" value="Genomic_DNA"/>
</dbReference>
<dbReference type="Proteomes" id="UP000005508">
    <property type="component" value="Unassembled WGS sequence"/>
</dbReference>
<organism evidence="1 2">
    <name type="scientific">Aggregatibacter actinomycetemcomitans serotype e str. SC1083</name>
    <dbReference type="NCBI Taxonomy" id="907488"/>
    <lineage>
        <taxon>Bacteria</taxon>
        <taxon>Pseudomonadati</taxon>
        <taxon>Pseudomonadota</taxon>
        <taxon>Gammaproteobacteria</taxon>
        <taxon>Pasteurellales</taxon>
        <taxon>Pasteurellaceae</taxon>
        <taxon>Aggregatibacter</taxon>
    </lineage>
</organism>
<protein>
    <submittedName>
        <fullName evidence="1">Uncharacterized protein</fullName>
    </submittedName>
</protein>
<dbReference type="AlphaFoldDB" id="G4AB71"/>
<name>G4AB71_AGGAC</name>
<evidence type="ECO:0000313" key="2">
    <source>
        <dbReference type="Proteomes" id="UP000005508"/>
    </source>
</evidence>
<proteinExistence type="predicted"/>
<sequence length="38" mass="4481">MVLCAKNAKIDFVQEKCIFSRKMRKQTAFKVAWTLLFS</sequence>
<accession>G4AB71</accession>
<comment type="caution">
    <text evidence="1">The sequence shown here is derived from an EMBL/GenBank/DDBJ whole genome shotgun (WGS) entry which is preliminary data.</text>
</comment>
<evidence type="ECO:0000313" key="1">
    <source>
        <dbReference type="EMBL" id="EGY32412.1"/>
    </source>
</evidence>
<dbReference type="PATRIC" id="fig|907488.3.peg.2052"/>